<protein>
    <submittedName>
        <fullName evidence="2">Uncharacterized protein</fullName>
    </submittedName>
</protein>
<name>A0A835CQ63_APHGI</name>
<evidence type="ECO:0000313" key="2">
    <source>
        <dbReference type="EMBL" id="KAF7991937.1"/>
    </source>
</evidence>
<gene>
    <name evidence="2" type="ORF">HCN44_010738</name>
</gene>
<proteinExistence type="predicted"/>
<keyword evidence="1" id="KW-0732">Signal</keyword>
<feature type="chain" id="PRO_5032904465" evidence="1">
    <location>
        <begin position="21"/>
        <end position="73"/>
    </location>
</feature>
<dbReference type="AlphaFoldDB" id="A0A835CQ63"/>
<organism evidence="2 3">
    <name type="scientific">Aphidius gifuensis</name>
    <name type="common">Parasitoid wasp</name>
    <dbReference type="NCBI Taxonomy" id="684658"/>
    <lineage>
        <taxon>Eukaryota</taxon>
        <taxon>Metazoa</taxon>
        <taxon>Ecdysozoa</taxon>
        <taxon>Arthropoda</taxon>
        <taxon>Hexapoda</taxon>
        <taxon>Insecta</taxon>
        <taxon>Pterygota</taxon>
        <taxon>Neoptera</taxon>
        <taxon>Endopterygota</taxon>
        <taxon>Hymenoptera</taxon>
        <taxon>Apocrita</taxon>
        <taxon>Ichneumonoidea</taxon>
        <taxon>Braconidae</taxon>
        <taxon>Aphidiinae</taxon>
        <taxon>Aphidius</taxon>
    </lineage>
</organism>
<comment type="caution">
    <text evidence="2">The sequence shown here is derived from an EMBL/GenBank/DDBJ whole genome shotgun (WGS) entry which is preliminary data.</text>
</comment>
<dbReference type="EMBL" id="JACMRX010000004">
    <property type="protein sequence ID" value="KAF7991937.1"/>
    <property type="molecule type" value="Genomic_DNA"/>
</dbReference>
<reference evidence="2 3" key="1">
    <citation type="submission" date="2020-08" db="EMBL/GenBank/DDBJ databases">
        <title>Aphidius gifuensis genome sequencing and assembly.</title>
        <authorList>
            <person name="Du Z."/>
        </authorList>
    </citation>
    <scope>NUCLEOTIDE SEQUENCE [LARGE SCALE GENOMIC DNA]</scope>
    <source>
        <strain evidence="2">YNYX2018</strain>
        <tissue evidence="2">Adults</tissue>
    </source>
</reference>
<dbReference type="Proteomes" id="UP000639338">
    <property type="component" value="Unassembled WGS sequence"/>
</dbReference>
<evidence type="ECO:0000313" key="3">
    <source>
        <dbReference type="Proteomes" id="UP000639338"/>
    </source>
</evidence>
<keyword evidence="3" id="KW-1185">Reference proteome</keyword>
<feature type="signal peptide" evidence="1">
    <location>
        <begin position="1"/>
        <end position="20"/>
    </location>
</feature>
<evidence type="ECO:0000256" key="1">
    <source>
        <dbReference type="SAM" id="SignalP"/>
    </source>
</evidence>
<accession>A0A835CQ63</accession>
<dbReference type="PROSITE" id="PS51257">
    <property type="entry name" value="PROKAR_LIPOPROTEIN"/>
    <property type="match status" value="1"/>
</dbReference>
<sequence length="73" mass="7666">MSKLLVVVCIAIIAMTIASACSPPGLLCQSDSDCCFSKYFRCLEIVGRCIKRNVSDVASTSAGQPGVPTVVLQ</sequence>